<feature type="domain" description="DUF4817" evidence="1">
    <location>
        <begin position="6"/>
        <end position="49"/>
    </location>
</feature>
<gene>
    <name evidence="2" type="ORF">ALC57_11805</name>
</gene>
<dbReference type="Proteomes" id="UP000078492">
    <property type="component" value="Unassembled WGS sequence"/>
</dbReference>
<proteinExistence type="predicted"/>
<evidence type="ECO:0000259" key="1">
    <source>
        <dbReference type="Pfam" id="PF16087"/>
    </source>
</evidence>
<evidence type="ECO:0000313" key="3">
    <source>
        <dbReference type="Proteomes" id="UP000078492"/>
    </source>
</evidence>
<protein>
    <recommendedName>
        <fullName evidence="1">DUF4817 domain-containing protein</fullName>
    </recommendedName>
</protein>
<dbReference type="InterPro" id="IPR032135">
    <property type="entry name" value="DUF4817"/>
</dbReference>
<evidence type="ECO:0000313" key="2">
    <source>
        <dbReference type="EMBL" id="KYN15946.1"/>
    </source>
</evidence>
<keyword evidence="3" id="KW-1185">Reference proteome</keyword>
<name>A0A151J1Y1_9HYME</name>
<reference evidence="2 3" key="1">
    <citation type="submission" date="2015-09" db="EMBL/GenBank/DDBJ databases">
        <title>Trachymyrmex cornetzi WGS genome.</title>
        <authorList>
            <person name="Nygaard S."/>
            <person name="Hu H."/>
            <person name="Boomsma J."/>
            <person name="Zhang G."/>
        </authorList>
    </citation>
    <scope>NUCLEOTIDE SEQUENCE [LARGE SCALE GENOMIC DNA]</scope>
    <source>
        <strain evidence="2">Tcor2-1</strain>
        <tissue evidence="2">Whole body</tissue>
    </source>
</reference>
<organism evidence="2 3">
    <name type="scientific">Trachymyrmex cornetzi</name>
    <dbReference type="NCBI Taxonomy" id="471704"/>
    <lineage>
        <taxon>Eukaryota</taxon>
        <taxon>Metazoa</taxon>
        <taxon>Ecdysozoa</taxon>
        <taxon>Arthropoda</taxon>
        <taxon>Hexapoda</taxon>
        <taxon>Insecta</taxon>
        <taxon>Pterygota</taxon>
        <taxon>Neoptera</taxon>
        <taxon>Endopterygota</taxon>
        <taxon>Hymenoptera</taxon>
        <taxon>Apocrita</taxon>
        <taxon>Aculeata</taxon>
        <taxon>Formicoidea</taxon>
        <taxon>Formicidae</taxon>
        <taxon>Myrmicinae</taxon>
        <taxon>Trachymyrmex</taxon>
    </lineage>
</organism>
<dbReference type="AlphaFoldDB" id="A0A151J1Y1"/>
<accession>A0A151J1Y1</accession>
<dbReference type="EMBL" id="KQ980479">
    <property type="protein sequence ID" value="KYN15946.1"/>
    <property type="molecule type" value="Genomic_DNA"/>
</dbReference>
<sequence length="73" mass="8954">MPEYTLNEIFDIVLVLRECHNNYRQTAVLYRNRFPHRRHPNHCTISKLYYELLKPGETHRWEKCIASDGQYFK</sequence>
<dbReference type="Pfam" id="PF16087">
    <property type="entry name" value="DUF4817"/>
    <property type="match status" value="1"/>
</dbReference>